<sequence>MVAAAFRALHTLGTPDVDLGICTKTRVCLPADRQQADDASGKKLQLECADPYVVPVPALRAGGPTDCWSVR</sequence>
<accession>W4S8I8</accession>
<comment type="caution">
    <text evidence="1">The sequence shown here is derived from an EMBL/GenBank/DDBJ whole genome shotgun (WGS) entry which is preliminary data.</text>
</comment>
<proteinExistence type="predicted"/>
<dbReference type="AlphaFoldDB" id="W4S8I8"/>
<protein>
    <submittedName>
        <fullName evidence="1">Uncharacterized protein</fullName>
    </submittedName>
</protein>
<gene>
    <name evidence="1" type="ORF">XPU_4204</name>
</gene>
<reference evidence="1 2" key="1">
    <citation type="submission" date="2014-01" db="EMBL/GenBank/DDBJ databases">
        <title>Genome sequence and analysis of Xanthomonas arboricola pv. pruni.</title>
        <authorList>
            <person name="Fujikawa T."/>
            <person name="Nakazono-Nagaoka E."/>
        </authorList>
    </citation>
    <scope>NUCLEOTIDE SEQUENCE [LARGE SCALE GENOMIC DNA]</scope>
    <source>
        <strain evidence="2">MAFF 311562</strain>
    </source>
</reference>
<dbReference type="EMBL" id="BAVB01000372">
    <property type="protein sequence ID" value="GAE52672.1"/>
    <property type="molecule type" value="Genomic_DNA"/>
</dbReference>
<evidence type="ECO:0000313" key="2">
    <source>
        <dbReference type="Proteomes" id="UP000019143"/>
    </source>
</evidence>
<evidence type="ECO:0000313" key="1">
    <source>
        <dbReference type="EMBL" id="GAE52672.1"/>
    </source>
</evidence>
<organism evidence="1 2">
    <name type="scientific">Xanthomonas arboricola pv. pruni str. MAFF 311562</name>
    <dbReference type="NCBI Taxonomy" id="1414836"/>
    <lineage>
        <taxon>Bacteria</taxon>
        <taxon>Pseudomonadati</taxon>
        <taxon>Pseudomonadota</taxon>
        <taxon>Gammaproteobacteria</taxon>
        <taxon>Lysobacterales</taxon>
        <taxon>Lysobacteraceae</taxon>
        <taxon>Xanthomonas</taxon>
    </lineage>
</organism>
<dbReference type="Proteomes" id="UP000019143">
    <property type="component" value="Unassembled WGS sequence"/>
</dbReference>
<name>W4S8I8_9XANT</name>